<dbReference type="Proteomes" id="UP001295684">
    <property type="component" value="Unassembled WGS sequence"/>
</dbReference>
<accession>A0AAD1XNG5</accession>
<feature type="region of interest" description="Disordered" evidence="1">
    <location>
        <begin position="135"/>
        <end position="165"/>
    </location>
</feature>
<reference evidence="3" key="1">
    <citation type="submission" date="2023-07" db="EMBL/GenBank/DDBJ databases">
        <authorList>
            <consortium name="AG Swart"/>
            <person name="Singh M."/>
            <person name="Singh A."/>
            <person name="Seah K."/>
            <person name="Emmerich C."/>
        </authorList>
    </citation>
    <scope>NUCLEOTIDE SEQUENCE</scope>
    <source>
        <strain evidence="3">DP1</strain>
    </source>
</reference>
<evidence type="ECO:0000259" key="2">
    <source>
        <dbReference type="PROSITE" id="PS50004"/>
    </source>
</evidence>
<dbReference type="Pfam" id="PF00168">
    <property type="entry name" value="C2"/>
    <property type="match status" value="1"/>
</dbReference>
<feature type="region of interest" description="Disordered" evidence="1">
    <location>
        <begin position="195"/>
        <end position="215"/>
    </location>
</feature>
<feature type="domain" description="C2" evidence="2">
    <location>
        <begin position="1"/>
        <end position="100"/>
    </location>
</feature>
<dbReference type="CDD" id="cd00030">
    <property type="entry name" value="C2"/>
    <property type="match status" value="1"/>
</dbReference>
<dbReference type="PROSITE" id="PS50004">
    <property type="entry name" value="C2"/>
    <property type="match status" value="1"/>
</dbReference>
<gene>
    <name evidence="3" type="ORF">ECRASSUSDP1_LOCUS17263</name>
</gene>
<dbReference type="SUPFAM" id="SSF49562">
    <property type="entry name" value="C2 domain (Calcium/lipid-binding domain, CaLB)"/>
    <property type="match status" value="1"/>
</dbReference>
<dbReference type="PANTHER" id="PTHR47052:SF3">
    <property type="entry name" value="INGRESSION PROTEIN 1"/>
    <property type="match status" value="1"/>
</dbReference>
<name>A0AAD1XNG5_EUPCR</name>
<dbReference type="AlphaFoldDB" id="A0AAD1XNG5"/>
<dbReference type="Gene3D" id="2.60.40.150">
    <property type="entry name" value="C2 domain"/>
    <property type="match status" value="1"/>
</dbReference>
<comment type="caution">
    <text evidence="3">The sequence shown here is derived from an EMBL/GenBank/DDBJ whole genome shotgun (WGS) entry which is preliminary data.</text>
</comment>
<dbReference type="InterPro" id="IPR035892">
    <property type="entry name" value="C2_domain_sf"/>
</dbReference>
<dbReference type="InterPro" id="IPR052981">
    <property type="entry name" value="Ingression_C2_domain"/>
</dbReference>
<sequence>MGKPKLIITVKTARLTRDTDAFGSMEPYCKIKYDGIKQKTKVSQGGKAPSWDETFSFNLSTSTVLNIAVWDKDTFSNDEVGSTQLDINTLKAHGGLVDWVKLYHKGKDAGEVYCEISIVDKSGEYPGAPVPGAFPTPAPGGFPTPAPGGFPTPAPGGFPTPAPAPVPAPSVFPTPAPAPAPMPGGFPTPTPVPAPGGYPTPAPGGYPDPNAYPMPTPGFPAPTPAYPSHGGYPVPGAPGATFVPMGGVATTACNPKCKKCHGTGINSKNGKKCKKAKKWEEEEEIKQQLIKQLLE</sequence>
<evidence type="ECO:0000256" key="1">
    <source>
        <dbReference type="SAM" id="MobiDB-lite"/>
    </source>
</evidence>
<evidence type="ECO:0000313" key="4">
    <source>
        <dbReference type="Proteomes" id="UP001295684"/>
    </source>
</evidence>
<keyword evidence="4" id="KW-1185">Reference proteome</keyword>
<dbReference type="EMBL" id="CAMPGE010017413">
    <property type="protein sequence ID" value="CAI2375897.1"/>
    <property type="molecule type" value="Genomic_DNA"/>
</dbReference>
<dbReference type="InterPro" id="IPR000008">
    <property type="entry name" value="C2_dom"/>
</dbReference>
<evidence type="ECO:0000313" key="3">
    <source>
        <dbReference type="EMBL" id="CAI2375897.1"/>
    </source>
</evidence>
<protein>
    <recommendedName>
        <fullName evidence="2">C2 domain-containing protein</fullName>
    </recommendedName>
</protein>
<dbReference type="PANTHER" id="PTHR47052">
    <property type="entry name" value="CONSERVED SERINE PROLINE-RICH PROTEIN (AFU_ORTHOLOGUE AFUA_2G01790)"/>
    <property type="match status" value="1"/>
</dbReference>
<dbReference type="SMART" id="SM00239">
    <property type="entry name" value="C2"/>
    <property type="match status" value="1"/>
</dbReference>
<proteinExistence type="predicted"/>
<organism evidence="3 4">
    <name type="scientific">Euplotes crassus</name>
    <dbReference type="NCBI Taxonomy" id="5936"/>
    <lineage>
        <taxon>Eukaryota</taxon>
        <taxon>Sar</taxon>
        <taxon>Alveolata</taxon>
        <taxon>Ciliophora</taxon>
        <taxon>Intramacronucleata</taxon>
        <taxon>Spirotrichea</taxon>
        <taxon>Hypotrichia</taxon>
        <taxon>Euplotida</taxon>
        <taxon>Euplotidae</taxon>
        <taxon>Moneuplotes</taxon>
    </lineage>
</organism>